<dbReference type="Proteomes" id="UP000053201">
    <property type="component" value="Unassembled WGS sequence"/>
</dbReference>
<keyword evidence="4" id="KW-1185">Reference proteome</keyword>
<dbReference type="GeneID" id="27691394"/>
<dbReference type="InterPro" id="IPR011047">
    <property type="entry name" value="Quinoprotein_ADH-like_sf"/>
</dbReference>
<feature type="transmembrane region" description="Helical" evidence="2">
    <location>
        <begin position="389"/>
        <end position="412"/>
    </location>
</feature>
<dbReference type="RefSeq" id="XP_016604353.1">
    <property type="nucleotide sequence ID" value="XM_016756379.1"/>
</dbReference>
<dbReference type="EMBL" id="KQ257469">
    <property type="protein sequence ID" value="KNC96313.1"/>
    <property type="molecule type" value="Genomic_DNA"/>
</dbReference>
<dbReference type="OrthoDB" id="10316887at2759"/>
<dbReference type="AlphaFoldDB" id="A0A0L0H6F8"/>
<dbReference type="SUPFAM" id="SSF50998">
    <property type="entry name" value="Quinoprotein alcohol dehydrogenase-like"/>
    <property type="match status" value="1"/>
</dbReference>
<accession>A0A0L0H6F8</accession>
<evidence type="ECO:0000313" key="3">
    <source>
        <dbReference type="EMBL" id="KNC96313.1"/>
    </source>
</evidence>
<dbReference type="InParanoid" id="A0A0L0H6F8"/>
<dbReference type="VEuPathDB" id="FungiDB:SPPG_08218"/>
<organism evidence="3 4">
    <name type="scientific">Spizellomyces punctatus (strain DAOM BR117)</name>
    <dbReference type="NCBI Taxonomy" id="645134"/>
    <lineage>
        <taxon>Eukaryota</taxon>
        <taxon>Fungi</taxon>
        <taxon>Fungi incertae sedis</taxon>
        <taxon>Chytridiomycota</taxon>
        <taxon>Chytridiomycota incertae sedis</taxon>
        <taxon>Chytridiomycetes</taxon>
        <taxon>Spizellomycetales</taxon>
        <taxon>Spizellomycetaceae</taxon>
        <taxon>Spizellomyces</taxon>
    </lineage>
</organism>
<feature type="region of interest" description="Disordered" evidence="1">
    <location>
        <begin position="1"/>
        <end position="21"/>
    </location>
</feature>
<keyword evidence="2" id="KW-1133">Transmembrane helix</keyword>
<sequence length="459" mass="47929">MSAQDPRPSTNPPITFSPPITTDGLEVTTLATQGNILSITTGATVGGNLYVYKISQTSPTTFTAQRICQSTGSVNQKPGAADAFIYNKMLFTTDQITTLPDGPAGVWVWDLMSCTVTGHWDTPTGQRPTYSLATGGSMVYVGAGDGVYTFNPNNATGGQTQSVFGTYVGDPLGTAAVTYPAAVASIGTTLFIGPKLPGSGTILACNQLNQTACKDTLIAPDDIGTLKAIPNSPYIVTPENLYAWDSATETLTQIATLPIPGLGPAIGIGPVWFWPAANTTLQNTVLQYDVASGVLGRRYAATDDVNKKASAVAVMGNLLITGSQDGIVRAYAIENPNPVTTTTATTTATASPLTITSTVLVTPTTDFNMSSEAFKLYVDQEVSTARTKVGVGVAVPLSVVCILLACGLVYVLHRWRNERGRSSANTNVKDKIVKDEKSGAPAIPATIAAAEQAPHEEIA</sequence>
<keyword evidence="2" id="KW-0472">Membrane</keyword>
<evidence type="ECO:0000256" key="2">
    <source>
        <dbReference type="SAM" id="Phobius"/>
    </source>
</evidence>
<protein>
    <submittedName>
        <fullName evidence="3">Uncharacterized protein</fullName>
    </submittedName>
</protein>
<evidence type="ECO:0000313" key="4">
    <source>
        <dbReference type="Proteomes" id="UP000053201"/>
    </source>
</evidence>
<keyword evidence="2" id="KW-0812">Transmembrane</keyword>
<gene>
    <name evidence="3" type="ORF">SPPG_08218</name>
</gene>
<reference evidence="3 4" key="1">
    <citation type="submission" date="2009-08" db="EMBL/GenBank/DDBJ databases">
        <title>The Genome Sequence of Spizellomyces punctatus strain DAOM BR117.</title>
        <authorList>
            <consortium name="The Broad Institute Genome Sequencing Platform"/>
            <person name="Russ C."/>
            <person name="Cuomo C."/>
            <person name="Shea T."/>
            <person name="Young S.K."/>
            <person name="Zeng Q."/>
            <person name="Koehrsen M."/>
            <person name="Haas B."/>
            <person name="Borodovsky M."/>
            <person name="Guigo R."/>
            <person name="Alvarado L."/>
            <person name="Berlin A."/>
            <person name="Bochicchio J."/>
            <person name="Borenstein D."/>
            <person name="Chapman S."/>
            <person name="Chen Z."/>
            <person name="Engels R."/>
            <person name="Freedman E."/>
            <person name="Gellesch M."/>
            <person name="Goldberg J."/>
            <person name="Griggs A."/>
            <person name="Gujja S."/>
            <person name="Heiman D."/>
            <person name="Hepburn T."/>
            <person name="Howarth C."/>
            <person name="Jen D."/>
            <person name="Larson L."/>
            <person name="Lewis B."/>
            <person name="Mehta T."/>
            <person name="Park D."/>
            <person name="Pearson M."/>
            <person name="Roberts A."/>
            <person name="Saif S."/>
            <person name="Shenoy N."/>
            <person name="Sisk P."/>
            <person name="Stolte C."/>
            <person name="Sykes S."/>
            <person name="Thomson T."/>
            <person name="Walk T."/>
            <person name="White J."/>
            <person name="Yandava C."/>
            <person name="Burger G."/>
            <person name="Gray M.W."/>
            <person name="Holland P.W.H."/>
            <person name="King N."/>
            <person name="Lang F.B.F."/>
            <person name="Roger A.J."/>
            <person name="Ruiz-Trillo I."/>
            <person name="Lander E."/>
            <person name="Nusbaum C."/>
        </authorList>
    </citation>
    <scope>NUCLEOTIDE SEQUENCE [LARGE SCALE GENOMIC DNA]</scope>
    <source>
        <strain evidence="3 4">DAOM BR117</strain>
    </source>
</reference>
<evidence type="ECO:0000256" key="1">
    <source>
        <dbReference type="SAM" id="MobiDB-lite"/>
    </source>
</evidence>
<name>A0A0L0H6F8_SPIPD</name>
<proteinExistence type="predicted"/>